<keyword evidence="7" id="KW-1185">Reference proteome</keyword>
<dbReference type="GO" id="GO:0016042">
    <property type="term" value="P:lipid catabolic process"/>
    <property type="evidence" value="ECO:0007669"/>
    <property type="project" value="UniProtKB-UniRule"/>
</dbReference>
<dbReference type="Proteomes" id="UP000323708">
    <property type="component" value="Unassembled WGS sequence"/>
</dbReference>
<keyword evidence="1 4" id="KW-0378">Hydrolase</keyword>
<dbReference type="Pfam" id="PF11815">
    <property type="entry name" value="DUF3336"/>
    <property type="match status" value="1"/>
</dbReference>
<dbReference type="CDD" id="cd07206">
    <property type="entry name" value="Pat_TGL3-4-5_SDP1"/>
    <property type="match status" value="1"/>
</dbReference>
<dbReference type="SUPFAM" id="SSF52151">
    <property type="entry name" value="FabD/lysophospholipase-like"/>
    <property type="match status" value="1"/>
</dbReference>
<organism evidence="6 7">
    <name type="scientific">Pseudohalioglobus sediminis</name>
    <dbReference type="NCBI Taxonomy" id="2606449"/>
    <lineage>
        <taxon>Bacteria</taxon>
        <taxon>Pseudomonadati</taxon>
        <taxon>Pseudomonadota</taxon>
        <taxon>Gammaproteobacteria</taxon>
        <taxon>Cellvibrionales</taxon>
        <taxon>Halieaceae</taxon>
        <taxon>Pseudohalioglobus</taxon>
    </lineage>
</organism>
<dbReference type="InterPro" id="IPR002641">
    <property type="entry name" value="PNPLA_dom"/>
</dbReference>
<keyword evidence="3 4" id="KW-0443">Lipid metabolism</keyword>
<gene>
    <name evidence="6" type="ORF">F0M18_05115</name>
</gene>
<dbReference type="PROSITE" id="PS51635">
    <property type="entry name" value="PNPLA"/>
    <property type="match status" value="1"/>
</dbReference>
<evidence type="ECO:0000313" key="7">
    <source>
        <dbReference type="Proteomes" id="UP000323708"/>
    </source>
</evidence>
<sequence length="473" mass="52957">MGIATQLQAKRALKGAGSYQEWREAAEAYDIRTGRDRWRRRDHSQQYDYVSIRTRLDRLRSLKARHDHRGLLYTLNEGIHGNMGGMGKAGLYGHALTGTKLLIEDYIEEIVHTLEHLAGEDTGDISPEEKLDFFRRASHCFGHTAFMMSGSGSLLYFHMGVARALFEADLLPSVMSGSSGGSIIGSIVSSHTDEELRELMEPEVFLQQMPESSKRGGTADPADMEENLKHYLPDDMTFQKAFERTGRAMNVSIAPAETHQTSRLLNATTSPTVLMRSAVMASAAVPGIFPPVTLQALDDDGQLKSYLPSRRWVDGSVSDDMPAKRLARLYGVNHYIVSQTNPHVLPFVTDGHRKQTSLGLLQNAGLRSTREWFNAITMIIDRADRKNGAVTQVASLMRSIINQDYVGDINILPDYRLINPKNLLGFPGEKQVLKLIASGERCTWPKLEMIRLQTRVSRTLREILQRYENSAVV</sequence>
<dbReference type="RefSeq" id="WP_149610332.1">
    <property type="nucleotide sequence ID" value="NZ_VTUX01000002.1"/>
</dbReference>
<evidence type="ECO:0000256" key="4">
    <source>
        <dbReference type="PROSITE-ProRule" id="PRU01161"/>
    </source>
</evidence>
<dbReference type="PANTHER" id="PTHR14226:SF10">
    <property type="entry name" value="TRIACYLGLYCEROL LIPASE 4-RELATED"/>
    <property type="match status" value="1"/>
</dbReference>
<dbReference type="Gene3D" id="3.40.1090.10">
    <property type="entry name" value="Cytosolic phospholipase A2 catalytic domain"/>
    <property type="match status" value="1"/>
</dbReference>
<accession>A0A5B0X3F4</accession>
<dbReference type="Pfam" id="PF01734">
    <property type="entry name" value="Patatin"/>
    <property type="match status" value="1"/>
</dbReference>
<evidence type="ECO:0000256" key="3">
    <source>
        <dbReference type="ARBA" id="ARBA00023098"/>
    </source>
</evidence>
<protein>
    <submittedName>
        <fullName evidence="6">DUF3336 domain-containing protein</fullName>
    </submittedName>
</protein>
<feature type="active site" description="Nucleophile" evidence="4">
    <location>
        <position position="179"/>
    </location>
</feature>
<dbReference type="PANTHER" id="PTHR14226">
    <property type="entry name" value="NEUROPATHY TARGET ESTERASE/SWISS CHEESE D.MELANOGASTER"/>
    <property type="match status" value="1"/>
</dbReference>
<evidence type="ECO:0000256" key="2">
    <source>
        <dbReference type="ARBA" id="ARBA00022963"/>
    </source>
</evidence>
<evidence type="ECO:0000256" key="1">
    <source>
        <dbReference type="ARBA" id="ARBA00022801"/>
    </source>
</evidence>
<comment type="caution">
    <text evidence="6">The sequence shown here is derived from an EMBL/GenBank/DDBJ whole genome shotgun (WGS) entry which is preliminary data.</text>
</comment>
<dbReference type="InterPro" id="IPR050301">
    <property type="entry name" value="NTE"/>
</dbReference>
<comment type="caution">
    <text evidence="4">Lacks conserved residue(s) required for the propagation of feature annotation.</text>
</comment>
<reference evidence="6 7" key="1">
    <citation type="submission" date="2019-09" db="EMBL/GenBank/DDBJ databases">
        <authorList>
            <person name="Chen X.-Y."/>
        </authorList>
    </citation>
    <scope>NUCLEOTIDE SEQUENCE [LARGE SCALE GENOMIC DNA]</scope>
    <source>
        <strain evidence="6 7">NY5</strain>
    </source>
</reference>
<dbReference type="AlphaFoldDB" id="A0A5B0X3F4"/>
<name>A0A5B0X3F4_9GAMM</name>
<proteinExistence type="predicted"/>
<keyword evidence="2 4" id="KW-0442">Lipid degradation</keyword>
<feature type="short sequence motif" description="GXSXG" evidence="4">
    <location>
        <begin position="177"/>
        <end position="181"/>
    </location>
</feature>
<dbReference type="EMBL" id="VTUX01000002">
    <property type="protein sequence ID" value="KAA1193225.1"/>
    <property type="molecule type" value="Genomic_DNA"/>
</dbReference>
<evidence type="ECO:0000259" key="5">
    <source>
        <dbReference type="PROSITE" id="PS51635"/>
    </source>
</evidence>
<feature type="domain" description="PNPLA" evidence="5">
    <location>
        <begin position="146"/>
        <end position="327"/>
    </location>
</feature>
<feature type="active site" description="Proton acceptor" evidence="4">
    <location>
        <position position="314"/>
    </location>
</feature>
<evidence type="ECO:0000313" key="6">
    <source>
        <dbReference type="EMBL" id="KAA1193225.1"/>
    </source>
</evidence>
<dbReference type="InterPro" id="IPR016035">
    <property type="entry name" value="Acyl_Trfase/lysoPLipase"/>
</dbReference>
<dbReference type="InterPro" id="IPR021771">
    <property type="entry name" value="Triacylglycerol_lipase_N"/>
</dbReference>
<dbReference type="GO" id="GO:0004806">
    <property type="term" value="F:triacylglycerol lipase activity"/>
    <property type="evidence" value="ECO:0007669"/>
    <property type="project" value="InterPro"/>
</dbReference>